<gene>
    <name evidence="2" type="ORF">BRADI_3g07940v3</name>
</gene>
<evidence type="ECO:0000256" key="1">
    <source>
        <dbReference type="SAM" id="MobiDB-lite"/>
    </source>
</evidence>
<keyword evidence="4" id="KW-1185">Reference proteome</keyword>
<evidence type="ECO:0000313" key="2">
    <source>
        <dbReference type="EMBL" id="PNT66161.1"/>
    </source>
</evidence>
<dbReference type="AlphaFoldDB" id="A0A2K2CVV1"/>
<evidence type="ECO:0000313" key="3">
    <source>
        <dbReference type="EnsemblPlants" id="PNT66161"/>
    </source>
</evidence>
<feature type="compositionally biased region" description="Pro residues" evidence="1">
    <location>
        <begin position="60"/>
        <end position="75"/>
    </location>
</feature>
<dbReference type="Proteomes" id="UP000008810">
    <property type="component" value="Chromosome 3"/>
</dbReference>
<feature type="compositionally biased region" description="Pro residues" evidence="1">
    <location>
        <begin position="119"/>
        <end position="131"/>
    </location>
</feature>
<sequence>MRRRPPPPPAASPPTPPGRDHAPATGGHPPSPLPSHASAAPPALASASHVTVYLLSRASPPSPSPSSLCVPPPPSLCTNAGASARQDPRTGLRCIAPVGDLPPRPATKKHPASRRPRHQSPPPPPSLPPSTPLYRALLWQRRSSRWRSRRKRTAEFGVCLGVGSDAARSLPVDE</sequence>
<feature type="compositionally biased region" description="Low complexity" evidence="1">
    <location>
        <begin position="34"/>
        <end position="59"/>
    </location>
</feature>
<dbReference type="Gramene" id="PNT66161">
    <property type="protein sequence ID" value="PNT66161"/>
    <property type="gene ID" value="BRADI_3g07940v3"/>
</dbReference>
<dbReference type="EnsemblPlants" id="PNT66161">
    <property type="protein sequence ID" value="PNT66161"/>
    <property type="gene ID" value="BRADI_3g07940v3"/>
</dbReference>
<proteinExistence type="predicted"/>
<evidence type="ECO:0000313" key="4">
    <source>
        <dbReference type="Proteomes" id="UP000008810"/>
    </source>
</evidence>
<feature type="compositionally biased region" description="Basic residues" evidence="1">
    <location>
        <begin position="106"/>
        <end position="118"/>
    </location>
</feature>
<accession>A0A2K2CVV1</accession>
<organism evidence="2">
    <name type="scientific">Brachypodium distachyon</name>
    <name type="common">Purple false brome</name>
    <name type="synonym">Trachynia distachya</name>
    <dbReference type="NCBI Taxonomy" id="15368"/>
    <lineage>
        <taxon>Eukaryota</taxon>
        <taxon>Viridiplantae</taxon>
        <taxon>Streptophyta</taxon>
        <taxon>Embryophyta</taxon>
        <taxon>Tracheophyta</taxon>
        <taxon>Spermatophyta</taxon>
        <taxon>Magnoliopsida</taxon>
        <taxon>Liliopsida</taxon>
        <taxon>Poales</taxon>
        <taxon>Poaceae</taxon>
        <taxon>BOP clade</taxon>
        <taxon>Pooideae</taxon>
        <taxon>Stipodae</taxon>
        <taxon>Brachypodieae</taxon>
        <taxon>Brachypodium</taxon>
    </lineage>
</organism>
<reference evidence="2" key="2">
    <citation type="submission" date="2017-06" db="EMBL/GenBank/DDBJ databases">
        <title>WGS assembly of Brachypodium distachyon.</title>
        <authorList>
            <consortium name="The International Brachypodium Initiative"/>
            <person name="Lucas S."/>
            <person name="Harmon-Smith M."/>
            <person name="Lail K."/>
            <person name="Tice H."/>
            <person name="Grimwood J."/>
            <person name="Bruce D."/>
            <person name="Barry K."/>
            <person name="Shu S."/>
            <person name="Lindquist E."/>
            <person name="Wang M."/>
            <person name="Pitluck S."/>
            <person name="Vogel J.P."/>
            <person name="Garvin D.F."/>
            <person name="Mockler T.C."/>
            <person name="Schmutz J."/>
            <person name="Rokhsar D."/>
            <person name="Bevan M.W."/>
        </authorList>
    </citation>
    <scope>NUCLEOTIDE SEQUENCE</scope>
    <source>
        <strain evidence="2">Bd21</strain>
    </source>
</reference>
<feature type="compositionally biased region" description="Pro residues" evidence="1">
    <location>
        <begin position="1"/>
        <end position="17"/>
    </location>
</feature>
<name>A0A2K2CVV1_BRADI</name>
<reference evidence="3" key="3">
    <citation type="submission" date="2018-08" db="UniProtKB">
        <authorList>
            <consortium name="EnsemblPlants"/>
        </authorList>
    </citation>
    <scope>IDENTIFICATION</scope>
    <source>
        <strain evidence="3">cv. Bd21</strain>
    </source>
</reference>
<dbReference type="EMBL" id="CM000882">
    <property type="protein sequence ID" value="PNT66161.1"/>
    <property type="molecule type" value="Genomic_DNA"/>
</dbReference>
<reference evidence="2 3" key="1">
    <citation type="journal article" date="2010" name="Nature">
        <title>Genome sequencing and analysis of the model grass Brachypodium distachyon.</title>
        <authorList>
            <consortium name="International Brachypodium Initiative"/>
        </authorList>
    </citation>
    <scope>NUCLEOTIDE SEQUENCE [LARGE SCALE GENOMIC DNA]</scope>
    <source>
        <strain evidence="2 3">Bd21</strain>
    </source>
</reference>
<feature type="region of interest" description="Disordered" evidence="1">
    <location>
        <begin position="1"/>
        <end position="134"/>
    </location>
</feature>
<protein>
    <submittedName>
        <fullName evidence="2 3">Uncharacterized protein</fullName>
    </submittedName>
</protein>
<dbReference type="InParanoid" id="A0A2K2CVV1"/>